<dbReference type="InterPro" id="IPR001054">
    <property type="entry name" value="A/G_cyclase"/>
</dbReference>
<dbReference type="GO" id="GO:0035556">
    <property type="term" value="P:intracellular signal transduction"/>
    <property type="evidence" value="ECO:0007669"/>
    <property type="project" value="InterPro"/>
</dbReference>
<dbReference type="OrthoDB" id="9768499at2"/>
<dbReference type="PROSITE" id="PS50125">
    <property type="entry name" value="GUANYLATE_CYCLASE_2"/>
    <property type="match status" value="1"/>
</dbReference>
<keyword evidence="1" id="KW-0812">Transmembrane</keyword>
<dbReference type="GO" id="GO:0009190">
    <property type="term" value="P:cyclic nucleotide biosynthetic process"/>
    <property type="evidence" value="ECO:0007669"/>
    <property type="project" value="InterPro"/>
</dbReference>
<dbReference type="Proteomes" id="UP000263900">
    <property type="component" value="Chromosome"/>
</dbReference>
<dbReference type="GO" id="GO:0004016">
    <property type="term" value="F:adenylate cyclase activity"/>
    <property type="evidence" value="ECO:0007669"/>
    <property type="project" value="UniProtKB-ARBA"/>
</dbReference>
<name>A0A3B7MWL4_9BACT</name>
<feature type="transmembrane region" description="Helical" evidence="1">
    <location>
        <begin position="12"/>
        <end position="36"/>
    </location>
</feature>
<keyword evidence="1" id="KW-1133">Transmembrane helix</keyword>
<dbReference type="RefSeq" id="WP_119053472.1">
    <property type="nucleotide sequence ID" value="NZ_CP032157.1"/>
</dbReference>
<keyword evidence="4" id="KW-1185">Reference proteome</keyword>
<dbReference type="Pfam" id="PF00211">
    <property type="entry name" value="Guanylate_cyc"/>
    <property type="match status" value="1"/>
</dbReference>
<dbReference type="InterPro" id="IPR029787">
    <property type="entry name" value="Nucleotide_cyclase"/>
</dbReference>
<feature type="transmembrane region" description="Helical" evidence="1">
    <location>
        <begin position="56"/>
        <end position="76"/>
    </location>
</feature>
<feature type="domain" description="Guanylate cyclase" evidence="2">
    <location>
        <begin position="182"/>
        <end position="311"/>
    </location>
</feature>
<dbReference type="KEGG" id="pseg:D3H65_28045"/>
<dbReference type="Gene3D" id="3.30.70.1230">
    <property type="entry name" value="Nucleotide cyclase"/>
    <property type="match status" value="1"/>
</dbReference>
<dbReference type="InterPro" id="IPR050697">
    <property type="entry name" value="Adenylyl/Guanylyl_Cyclase_3/4"/>
</dbReference>
<gene>
    <name evidence="3" type="ORF">D3H65_28045</name>
</gene>
<keyword evidence="1" id="KW-0472">Membrane</keyword>
<evidence type="ECO:0000259" key="2">
    <source>
        <dbReference type="PROSITE" id="PS50125"/>
    </source>
</evidence>
<dbReference type="SUPFAM" id="SSF55073">
    <property type="entry name" value="Nucleotide cyclase"/>
    <property type="match status" value="1"/>
</dbReference>
<dbReference type="AlphaFoldDB" id="A0A3B7MWL4"/>
<accession>A0A3B7MWL4</accession>
<protein>
    <submittedName>
        <fullName evidence="3">Adenylate/guanylate cyclase domain-containing protein</fullName>
    </submittedName>
</protein>
<evidence type="ECO:0000256" key="1">
    <source>
        <dbReference type="SAM" id="Phobius"/>
    </source>
</evidence>
<organism evidence="3 4">
    <name type="scientific">Paraflavitalea soli</name>
    <dbReference type="NCBI Taxonomy" id="2315862"/>
    <lineage>
        <taxon>Bacteria</taxon>
        <taxon>Pseudomonadati</taxon>
        <taxon>Bacteroidota</taxon>
        <taxon>Chitinophagia</taxon>
        <taxon>Chitinophagales</taxon>
        <taxon>Chitinophagaceae</taxon>
        <taxon>Paraflavitalea</taxon>
    </lineage>
</organism>
<evidence type="ECO:0000313" key="4">
    <source>
        <dbReference type="Proteomes" id="UP000263900"/>
    </source>
</evidence>
<dbReference type="CDD" id="cd07302">
    <property type="entry name" value="CHD"/>
    <property type="match status" value="1"/>
</dbReference>
<feature type="transmembrane region" description="Helical" evidence="1">
    <location>
        <begin position="83"/>
        <end position="112"/>
    </location>
</feature>
<evidence type="ECO:0000313" key="3">
    <source>
        <dbReference type="EMBL" id="AXY77599.1"/>
    </source>
</evidence>
<sequence>MNRGTQLKFKQLAVIIVAWMLMGLLMTVYDLLVLLTDNTLGLSDKYSFTVSAVRNVGAGLIGALIGGSLLVFYVNVRYQDKPYGYTILIVCISLLLIVAFISVLMGVILVPIRTGRPLTDPVSWAAFQKFLKDSSHIKAAIFWGFVVGVTQLLLQVNSKFGQGDFWNIIMGRYNTPKEENRIFMFLDLNASTTMAEQLGNENYHALLKDFFADITAPILENKGNIYQYVGDEVVIAWNYEDGKENLQCIRCFFDMKLRIQQLRDKYLHRYGLVPSFKAGMHCGRVIAGEVGIIKRDITYSGDVLNTTSRILDKCGELNEEVIASSDLLSELYSLRNYITRSLGAIKLKGKEKEVMLVALTPA</sequence>
<dbReference type="PANTHER" id="PTHR43081">
    <property type="entry name" value="ADENYLATE CYCLASE, TERMINAL-DIFFERENTIATION SPECIFIC-RELATED"/>
    <property type="match status" value="1"/>
</dbReference>
<dbReference type="EMBL" id="CP032157">
    <property type="protein sequence ID" value="AXY77599.1"/>
    <property type="molecule type" value="Genomic_DNA"/>
</dbReference>
<reference evidence="3 4" key="1">
    <citation type="submission" date="2018-09" db="EMBL/GenBank/DDBJ databases">
        <title>Genome sequencing of strain 6GH32-13.</title>
        <authorList>
            <person name="Weon H.-Y."/>
            <person name="Heo J."/>
            <person name="Kwon S.-W."/>
        </authorList>
    </citation>
    <scope>NUCLEOTIDE SEQUENCE [LARGE SCALE GENOMIC DNA]</scope>
    <source>
        <strain evidence="3 4">5GH32-13</strain>
    </source>
</reference>
<proteinExistence type="predicted"/>
<dbReference type="PANTHER" id="PTHR43081:SF1">
    <property type="entry name" value="ADENYLATE CYCLASE, TERMINAL-DIFFERENTIATION SPECIFIC"/>
    <property type="match status" value="1"/>
</dbReference>